<name>A0A6J5LZ81_9CAUD</name>
<gene>
    <name evidence="1" type="ORF">UFOVP330_90</name>
</gene>
<accession>A0A6J5LZ81</accession>
<evidence type="ECO:0000313" key="1">
    <source>
        <dbReference type="EMBL" id="CAB4138513.1"/>
    </source>
</evidence>
<organism evidence="1">
    <name type="scientific">uncultured Caudovirales phage</name>
    <dbReference type="NCBI Taxonomy" id="2100421"/>
    <lineage>
        <taxon>Viruses</taxon>
        <taxon>Duplodnaviria</taxon>
        <taxon>Heunggongvirae</taxon>
        <taxon>Uroviricota</taxon>
        <taxon>Caudoviricetes</taxon>
        <taxon>Peduoviridae</taxon>
        <taxon>Maltschvirus</taxon>
        <taxon>Maltschvirus maltsch</taxon>
    </lineage>
</organism>
<protein>
    <submittedName>
        <fullName evidence="1">Uncharacterized protein</fullName>
    </submittedName>
</protein>
<sequence length="86" mass="10056">MKYMIEKAPMPDSEADLGPKQRTKILRSLGPDECLTLDLTDEVKPERFRNIWVVTAHRADIPVRSRMIKEPDGRVLLRIWRVVQTQ</sequence>
<dbReference type="EMBL" id="LR796344">
    <property type="protein sequence ID" value="CAB4138513.1"/>
    <property type="molecule type" value="Genomic_DNA"/>
</dbReference>
<proteinExistence type="predicted"/>
<reference evidence="1" key="1">
    <citation type="submission" date="2020-04" db="EMBL/GenBank/DDBJ databases">
        <authorList>
            <person name="Chiriac C."/>
            <person name="Salcher M."/>
            <person name="Ghai R."/>
            <person name="Kavagutti S V."/>
        </authorList>
    </citation>
    <scope>NUCLEOTIDE SEQUENCE</scope>
</reference>